<accession>A0A1G8QED1</accession>
<evidence type="ECO:0000259" key="1">
    <source>
        <dbReference type="Pfam" id="PF13403"/>
    </source>
</evidence>
<dbReference type="EMBL" id="FNEB01000007">
    <property type="protein sequence ID" value="SDJ02460.1"/>
    <property type="molecule type" value="Genomic_DNA"/>
</dbReference>
<evidence type="ECO:0000313" key="3">
    <source>
        <dbReference type="Proteomes" id="UP000199340"/>
    </source>
</evidence>
<feature type="domain" description="Hedgehog/Intein (Hint)" evidence="1">
    <location>
        <begin position="168"/>
        <end position="312"/>
    </location>
</feature>
<dbReference type="STRING" id="490829.SAMN05421850_107210"/>
<dbReference type="Proteomes" id="UP000199340">
    <property type="component" value="Unassembled WGS sequence"/>
</dbReference>
<dbReference type="InterPro" id="IPR036844">
    <property type="entry name" value="Hint_dom_sf"/>
</dbReference>
<dbReference type="InterPro" id="IPR028992">
    <property type="entry name" value="Hedgehog/Intein_dom"/>
</dbReference>
<dbReference type="RefSeq" id="WP_090029365.1">
    <property type="nucleotide sequence ID" value="NZ_FNEB01000007.1"/>
</dbReference>
<sequence>MAFISEINFVGPNGVAGGEYVEIVLGPGEDPADFTLSAYADDGTLHTTSGGPTNGTGEVTLSSLSGTPDPQNPGYTVYVIPLGVRAGVSDINEASGVALTNTATSTVIDFYSADRGIAPITATEGAAAGATSINTLDNTVPGAGNSYQWNIYGTLTYDPISYGDSVLCLTGGCHVRTPKGSRRAMDLQVGDLVWTLDHGHQPIIWVGKRELSAAELARNPRHGPIRLGPSSLAEGVPRRSTMLSPQHRILIASPIAQRIYGSTEVLVAAKKLVSFDGIEQFEANAVHYVHILFERHEIIEADGALVESLLLGDEAKGTLASGDFFPALGDPLSNKARTPCRPIAERKKAKRLLERIRKSGKQLQEERSRSALRA</sequence>
<evidence type="ECO:0000313" key="2">
    <source>
        <dbReference type="EMBL" id="SDJ02460.1"/>
    </source>
</evidence>
<dbReference type="OrthoDB" id="6305173at2"/>
<protein>
    <submittedName>
        <fullName evidence="2">Hint domain-containing protein</fullName>
    </submittedName>
</protein>
<dbReference type="SUPFAM" id="SSF51294">
    <property type="entry name" value="Hedgehog/intein (Hint) domain"/>
    <property type="match status" value="1"/>
</dbReference>
<gene>
    <name evidence="2" type="ORF">SAMN05421850_107210</name>
</gene>
<reference evidence="2 3" key="1">
    <citation type="submission" date="2016-10" db="EMBL/GenBank/DDBJ databases">
        <authorList>
            <person name="de Groot N.N."/>
        </authorList>
    </citation>
    <scope>NUCLEOTIDE SEQUENCE [LARGE SCALE GENOMIC DNA]</scope>
    <source>
        <strain evidence="2 3">DSM 28010</strain>
    </source>
</reference>
<name>A0A1G8QED1_9RHOB</name>
<keyword evidence="3" id="KW-1185">Reference proteome</keyword>
<organism evidence="2 3">
    <name type="scientific">Lutimaribacter saemankumensis</name>
    <dbReference type="NCBI Taxonomy" id="490829"/>
    <lineage>
        <taxon>Bacteria</taxon>
        <taxon>Pseudomonadati</taxon>
        <taxon>Pseudomonadota</taxon>
        <taxon>Alphaproteobacteria</taxon>
        <taxon>Rhodobacterales</taxon>
        <taxon>Roseobacteraceae</taxon>
        <taxon>Lutimaribacter</taxon>
    </lineage>
</organism>
<proteinExistence type="predicted"/>
<dbReference type="AlphaFoldDB" id="A0A1G8QED1"/>
<dbReference type="Pfam" id="PF13403">
    <property type="entry name" value="Hint_2"/>
    <property type="match status" value="1"/>
</dbReference>